<proteinExistence type="predicted"/>
<sequence length="172" mass="19703">MKKIALFLVVVLLILAGYIGYLFFFKTYDTADKEVDQLAEGEYKLSLPQETGSSALSAEEIIEPYRTTYKELIGEAENRIDGIVSEAEEEFVEKKQSGEDISYSYFFNKYNSAADRLEASTDEAFEEIYKPLKAQLEEQGYKSEAAEDLKREYQKTKKGWRASLMQSAKESF</sequence>
<protein>
    <submittedName>
        <fullName evidence="1">Uncharacterized protein</fullName>
    </submittedName>
</protein>
<organism evidence="1 2">
    <name type="scientific">Halobacillus mangrovi</name>
    <dbReference type="NCBI Taxonomy" id="402384"/>
    <lineage>
        <taxon>Bacteria</taxon>
        <taxon>Bacillati</taxon>
        <taxon>Bacillota</taxon>
        <taxon>Bacilli</taxon>
        <taxon>Bacillales</taxon>
        <taxon>Bacillaceae</taxon>
        <taxon>Halobacillus</taxon>
    </lineage>
</organism>
<evidence type="ECO:0000313" key="1">
    <source>
        <dbReference type="EMBL" id="ARI76509.1"/>
    </source>
</evidence>
<reference evidence="1 2" key="1">
    <citation type="submission" date="2017-04" db="EMBL/GenBank/DDBJ databases">
        <title>The whole genome sequencing and assembly of Halobacillus mangrovi strain.</title>
        <authorList>
            <person name="Lee S.-J."/>
            <person name="Park M.-K."/>
            <person name="Kim J.-Y."/>
            <person name="Lee Y.-J."/>
            <person name="Yi H."/>
            <person name="Bahn Y.-S."/>
            <person name="Kim J.F."/>
            <person name="Lee D.-W."/>
        </authorList>
    </citation>
    <scope>NUCLEOTIDE SEQUENCE [LARGE SCALE GENOMIC DNA]</scope>
    <source>
        <strain evidence="1 2">KTB 131</strain>
    </source>
</reference>
<gene>
    <name evidence="1" type="ORF">HM131_06510</name>
</gene>
<dbReference type="KEGG" id="hmn:HM131_06510"/>
<evidence type="ECO:0000313" key="2">
    <source>
        <dbReference type="Proteomes" id="UP000192527"/>
    </source>
</evidence>
<dbReference type="STRING" id="402384.HM131_06510"/>
<dbReference type="RefSeq" id="WP_085028988.1">
    <property type="nucleotide sequence ID" value="NZ_CP020772.1"/>
</dbReference>
<dbReference type="Proteomes" id="UP000192527">
    <property type="component" value="Chromosome"/>
</dbReference>
<dbReference type="AlphaFoldDB" id="A0A1W5ZTA4"/>
<dbReference type="EMBL" id="CP020772">
    <property type="protein sequence ID" value="ARI76509.1"/>
    <property type="molecule type" value="Genomic_DNA"/>
</dbReference>
<accession>A0A1W5ZTA4</accession>
<keyword evidence="2" id="KW-1185">Reference proteome</keyword>
<name>A0A1W5ZTA4_9BACI</name>
<dbReference type="OrthoDB" id="2452361at2"/>